<dbReference type="EMBL" id="BARS01044172">
    <property type="protein sequence ID" value="GAG33318.1"/>
    <property type="molecule type" value="Genomic_DNA"/>
</dbReference>
<dbReference type="InterPro" id="IPR011051">
    <property type="entry name" value="RmlC_Cupin_sf"/>
</dbReference>
<dbReference type="PANTHER" id="PTHR33271">
    <property type="entry name" value="OS04G0445200 PROTEIN"/>
    <property type="match status" value="1"/>
</dbReference>
<evidence type="ECO:0000259" key="1">
    <source>
        <dbReference type="Pfam" id="PF05899"/>
    </source>
</evidence>
<organism evidence="2">
    <name type="scientific">marine sediment metagenome</name>
    <dbReference type="NCBI Taxonomy" id="412755"/>
    <lineage>
        <taxon>unclassified sequences</taxon>
        <taxon>metagenomes</taxon>
        <taxon>ecological metagenomes</taxon>
    </lineage>
</organism>
<name>X0X9G8_9ZZZZ</name>
<sequence>MKIETKKPTDKDLEKRDVLSWPIWEKEISRFDWHYDSTEECYLLEGKVIVETKDGEKVEFGKGDFVTFPKGLSCIWDIKAPVKKHYNFK</sequence>
<evidence type="ECO:0000313" key="2">
    <source>
        <dbReference type="EMBL" id="GAG33318.1"/>
    </source>
</evidence>
<reference evidence="2" key="1">
    <citation type="journal article" date="2014" name="Front. Microbiol.">
        <title>High frequency of phylogenetically diverse reductive dehalogenase-homologous genes in deep subseafloor sedimentary metagenomes.</title>
        <authorList>
            <person name="Kawai M."/>
            <person name="Futagami T."/>
            <person name="Toyoda A."/>
            <person name="Takaki Y."/>
            <person name="Nishi S."/>
            <person name="Hori S."/>
            <person name="Arai W."/>
            <person name="Tsubouchi T."/>
            <person name="Morono Y."/>
            <person name="Uchiyama I."/>
            <person name="Ito T."/>
            <person name="Fujiyama A."/>
            <person name="Inagaki F."/>
            <person name="Takami H."/>
        </authorList>
    </citation>
    <scope>NUCLEOTIDE SEQUENCE</scope>
    <source>
        <strain evidence="2">Expedition CK06-06</strain>
    </source>
</reference>
<dbReference type="Gene3D" id="2.60.120.10">
    <property type="entry name" value="Jelly Rolls"/>
    <property type="match status" value="1"/>
</dbReference>
<protein>
    <recommendedName>
        <fullName evidence="1">(S)-ureidoglycine aminohydrolase cupin domain-containing protein</fullName>
    </recommendedName>
</protein>
<dbReference type="Pfam" id="PF05899">
    <property type="entry name" value="Cupin_3"/>
    <property type="match status" value="1"/>
</dbReference>
<dbReference type="CDD" id="cd02227">
    <property type="entry name" value="cupin_TM1112-like"/>
    <property type="match status" value="1"/>
</dbReference>
<feature type="domain" description="(S)-ureidoglycine aminohydrolase cupin" evidence="1">
    <location>
        <begin position="14"/>
        <end position="86"/>
    </location>
</feature>
<accession>X0X9G8</accession>
<gene>
    <name evidence="2" type="ORF">S01H1_66780</name>
</gene>
<dbReference type="InterPro" id="IPR008579">
    <property type="entry name" value="UGlyAH_Cupin_dom"/>
</dbReference>
<dbReference type="AlphaFoldDB" id="X0X9G8"/>
<dbReference type="InterPro" id="IPR014710">
    <property type="entry name" value="RmlC-like_jellyroll"/>
</dbReference>
<dbReference type="SUPFAM" id="SSF51182">
    <property type="entry name" value="RmlC-like cupins"/>
    <property type="match status" value="1"/>
</dbReference>
<dbReference type="PANTHER" id="PTHR33271:SF22">
    <property type="entry name" value="OS04G0445200 PROTEIN"/>
    <property type="match status" value="1"/>
</dbReference>
<comment type="caution">
    <text evidence="2">The sequence shown here is derived from an EMBL/GenBank/DDBJ whole genome shotgun (WGS) entry which is preliminary data.</text>
</comment>
<proteinExistence type="predicted"/>